<keyword evidence="2" id="KW-1185">Reference proteome</keyword>
<reference evidence="1 2" key="1">
    <citation type="submission" date="2021-06" db="EMBL/GenBank/DDBJ databases">
        <title>Caerostris extrusa draft genome.</title>
        <authorList>
            <person name="Kono N."/>
            <person name="Arakawa K."/>
        </authorList>
    </citation>
    <scope>NUCLEOTIDE SEQUENCE [LARGE SCALE GENOMIC DNA]</scope>
</reference>
<evidence type="ECO:0000313" key="1">
    <source>
        <dbReference type="EMBL" id="GIX98367.1"/>
    </source>
</evidence>
<dbReference type="Proteomes" id="UP001054945">
    <property type="component" value="Unassembled WGS sequence"/>
</dbReference>
<protein>
    <submittedName>
        <fullName evidence="1">Uncharacterized protein</fullName>
    </submittedName>
</protein>
<organism evidence="1 2">
    <name type="scientific">Caerostris extrusa</name>
    <name type="common">Bark spider</name>
    <name type="synonym">Caerostris bankana</name>
    <dbReference type="NCBI Taxonomy" id="172846"/>
    <lineage>
        <taxon>Eukaryota</taxon>
        <taxon>Metazoa</taxon>
        <taxon>Ecdysozoa</taxon>
        <taxon>Arthropoda</taxon>
        <taxon>Chelicerata</taxon>
        <taxon>Arachnida</taxon>
        <taxon>Araneae</taxon>
        <taxon>Araneomorphae</taxon>
        <taxon>Entelegynae</taxon>
        <taxon>Araneoidea</taxon>
        <taxon>Araneidae</taxon>
        <taxon>Caerostris</taxon>
    </lineage>
</organism>
<comment type="caution">
    <text evidence="1">The sequence shown here is derived from an EMBL/GenBank/DDBJ whole genome shotgun (WGS) entry which is preliminary data.</text>
</comment>
<accession>A0AAV4PT39</accession>
<dbReference type="EMBL" id="BPLR01004898">
    <property type="protein sequence ID" value="GIX98367.1"/>
    <property type="molecule type" value="Genomic_DNA"/>
</dbReference>
<evidence type="ECO:0000313" key="2">
    <source>
        <dbReference type="Proteomes" id="UP001054945"/>
    </source>
</evidence>
<name>A0AAV4PT39_CAEEX</name>
<sequence length="89" mass="10266">MRRGERWMGENSRLSLFHERVCSSHALILDGGDSFKHSLVYSGSKNGLLRNLFRQNMLTGFLGLLQSFENRFSNLTTYFSKSDDVMKDI</sequence>
<proteinExistence type="predicted"/>
<dbReference type="AlphaFoldDB" id="A0AAV4PT39"/>
<gene>
    <name evidence="1" type="ORF">CEXT_528431</name>
</gene>